<dbReference type="InterPro" id="IPR002035">
    <property type="entry name" value="VWF_A"/>
</dbReference>
<dbReference type="EMBL" id="VTEV01000009">
    <property type="protein sequence ID" value="TYS63579.1"/>
    <property type="molecule type" value="Genomic_DNA"/>
</dbReference>
<dbReference type="InterPro" id="IPR024163">
    <property type="entry name" value="Aerotolerance_reg_N"/>
</dbReference>
<feature type="domain" description="VWFA" evidence="3">
    <location>
        <begin position="93"/>
        <end position="193"/>
    </location>
</feature>
<keyword evidence="1" id="KW-0812">Transmembrane</keyword>
<dbReference type="Pfam" id="PF13519">
    <property type="entry name" value="VWA_2"/>
    <property type="match status" value="1"/>
</dbReference>
<accession>A0A5D4SK88</accession>
<dbReference type="STRING" id="79883.GCA_001636495_02617"/>
<dbReference type="PANTHER" id="PTHR37464:SF1">
    <property type="entry name" value="BLL2463 PROTEIN"/>
    <property type="match status" value="1"/>
</dbReference>
<dbReference type="SUPFAM" id="SSF53300">
    <property type="entry name" value="vWA-like"/>
    <property type="match status" value="1"/>
</dbReference>
<feature type="transmembrane region" description="Helical" evidence="1">
    <location>
        <begin position="6"/>
        <end position="27"/>
    </location>
</feature>
<reference evidence="4 5" key="1">
    <citation type="submission" date="2019-08" db="EMBL/GenBank/DDBJ databases">
        <title>Bacillus genomes from the desert of Cuatro Cienegas, Coahuila.</title>
        <authorList>
            <person name="Olmedo-Alvarez G."/>
        </authorList>
    </citation>
    <scope>NUCLEOTIDE SEQUENCE [LARGE SCALE GENOMIC DNA]</scope>
    <source>
        <strain evidence="4 5">CH28_1T</strain>
    </source>
</reference>
<dbReference type="Pfam" id="PF07584">
    <property type="entry name" value="BatA"/>
    <property type="match status" value="1"/>
</dbReference>
<protein>
    <submittedName>
        <fullName evidence="4">VWA domain-containing protein</fullName>
    </submittedName>
</protein>
<evidence type="ECO:0000256" key="1">
    <source>
        <dbReference type="SAM" id="Phobius"/>
    </source>
</evidence>
<organism evidence="4 5">
    <name type="scientific">Sutcliffiella horikoshii</name>
    <dbReference type="NCBI Taxonomy" id="79883"/>
    <lineage>
        <taxon>Bacteria</taxon>
        <taxon>Bacillati</taxon>
        <taxon>Bacillota</taxon>
        <taxon>Bacilli</taxon>
        <taxon>Bacillales</taxon>
        <taxon>Bacillaceae</taxon>
        <taxon>Sutcliffiella</taxon>
    </lineage>
</organism>
<feature type="domain" description="Aerotolerance regulator N-terminal" evidence="2">
    <location>
        <begin position="4"/>
        <end position="81"/>
    </location>
</feature>
<gene>
    <name evidence="4" type="ORF">FZC76_18995</name>
</gene>
<proteinExistence type="predicted"/>
<evidence type="ECO:0000313" key="5">
    <source>
        <dbReference type="Proteomes" id="UP000322524"/>
    </source>
</evidence>
<keyword evidence="1" id="KW-1133">Transmembrane helix</keyword>
<comment type="caution">
    <text evidence="4">The sequence shown here is derived from an EMBL/GenBank/DDBJ whole genome shotgun (WGS) entry which is preliminary data.</text>
</comment>
<evidence type="ECO:0000259" key="2">
    <source>
        <dbReference type="Pfam" id="PF07584"/>
    </source>
</evidence>
<dbReference type="Proteomes" id="UP000322524">
    <property type="component" value="Unassembled WGS sequence"/>
</dbReference>
<name>A0A5D4SK88_9BACI</name>
<evidence type="ECO:0000259" key="3">
    <source>
        <dbReference type="Pfam" id="PF13519"/>
    </source>
</evidence>
<dbReference type="AlphaFoldDB" id="A0A5D4SK88"/>
<keyword evidence="1" id="KW-0472">Membrane</keyword>
<dbReference type="InterPro" id="IPR036465">
    <property type="entry name" value="vWFA_dom_sf"/>
</dbReference>
<dbReference type="Gene3D" id="3.40.50.410">
    <property type="entry name" value="von Willebrand factor, type A domain"/>
    <property type="match status" value="1"/>
</dbReference>
<sequence length="604" mass="68305">MMGMGFTAPIYFLFSAFLLFVILMYFFRKQYEKKAIPSVLLWQEWMNEFEAQAWWKKLQHHLLLYLQLLALLFLIFTLTQPFFKKEGIEGDHLIFIVDSSASMTAKEGEKSRLELAKAKMVQIIDKVDNQEMTLIVAKESPEILTERSLSKKEVLQHVEKLEASYASPNVIDSINMAKSLLGDESGNIQLLSDNFSKETSLELHQNTAFYAHNIGTTHENLAVETFGVAKREDAVVGVVTVKNEGNDSKEFTLSIFNVQEEIVKQVSEKVEGNKVKTIYLEDLPPATMYRVEVSGDKQYLLDNEQYAFLGQQQDPTVYVHKDIHPFARKAVEIASTNVIHLSSDPSEGNKLDGVHLIKGLSKSDWPSGPKLVFLSGEDGGKEVDLSGEITANRTNPLMQSVAMEKVYVEKTFSSEEFSSLDVVASRGETPLILSGTYKGDPIIIVTFELGSSDWPLHPGFPLFMFHSIQELTQNRGMLGYFYPGQTMDYFPASDVRKTEILDQDDKIVFSSKTFEQPIELPLTPGLYTLRETKDELEESKTLYIMLEDGEKSIQTEESFTISAIPAIDQDEESTSSKDISYLFLILALVVLLVEWEVYRRGISN</sequence>
<feature type="transmembrane region" description="Helical" evidence="1">
    <location>
        <begin position="62"/>
        <end position="83"/>
    </location>
</feature>
<dbReference type="PANTHER" id="PTHR37464">
    <property type="entry name" value="BLL2463 PROTEIN"/>
    <property type="match status" value="1"/>
</dbReference>
<evidence type="ECO:0000313" key="4">
    <source>
        <dbReference type="EMBL" id="TYS63579.1"/>
    </source>
</evidence>